<dbReference type="InterPro" id="IPR005944">
    <property type="entry name" value="Pro_iminopeptidase"/>
</dbReference>
<dbReference type="PRINTS" id="PR00793">
    <property type="entry name" value="PROAMNOPTASE"/>
</dbReference>
<evidence type="ECO:0000256" key="6">
    <source>
        <dbReference type="ARBA" id="ARBA00022670"/>
    </source>
</evidence>
<dbReference type="InterPro" id="IPR029058">
    <property type="entry name" value="AB_hydrolase_fold"/>
</dbReference>
<dbReference type="PANTHER" id="PTHR43722:SF1">
    <property type="entry name" value="PROLINE IMINOPEPTIDASE"/>
    <property type="match status" value="1"/>
</dbReference>
<dbReference type="GO" id="GO:0016787">
    <property type="term" value="F:hydrolase activity"/>
    <property type="evidence" value="ECO:0007669"/>
    <property type="project" value="UniProtKB-KW"/>
</dbReference>
<sequence length="316" mass="34210">MPLVEPHATGMLPTRDGAQIYWETSGDPDGVPLVWLHGGPGSGLGPGYRHGPDSPWHVVGLDQRACGRSTPLVTDPGFDLSTLTTQAMIGDIELLRRHLGIERWAVVGGSWGTTLAMAYAQAHPDRVLGLALALVTDGTAESVRWISESVGAIFPEQWERFSEASGHRPGQPLLDAYLERLTDPDPGIRAAAALAWCAWEDAHVSLVHPTAHDLVVRDPAFQQVFALQVAHSWANNAFLGDDGVYEHLDRITHLPVFLIHGRLDVSGPLGTAWRLHRSWPGSTLIVIDDEGHGGARLSAALRGALDELLPLVREAR</sequence>
<comment type="subcellular location">
    <subcellularLocation>
        <location evidence="2 8">Cytoplasm</location>
    </subcellularLocation>
</comment>
<dbReference type="Proteomes" id="UP001235064">
    <property type="component" value="Unassembled WGS sequence"/>
</dbReference>
<evidence type="ECO:0000256" key="4">
    <source>
        <dbReference type="ARBA" id="ARBA00022438"/>
    </source>
</evidence>
<dbReference type="EC" id="3.4.11.5" evidence="8"/>
<gene>
    <name evidence="10" type="ORF">QSV35_10025</name>
</gene>
<evidence type="ECO:0000313" key="11">
    <source>
        <dbReference type="Proteomes" id="UP001235064"/>
    </source>
</evidence>
<reference evidence="10 11" key="1">
    <citation type="submission" date="2023-06" db="EMBL/GenBank/DDBJ databases">
        <title>Microbacterium sp. nov., isolated from a waste landfill.</title>
        <authorList>
            <person name="Wen W."/>
        </authorList>
    </citation>
    <scope>NUCLEOTIDE SEQUENCE [LARGE SCALE GENOMIC DNA]</scope>
    <source>
        <strain evidence="10 11">ASV49</strain>
    </source>
</reference>
<proteinExistence type="inferred from homology"/>
<comment type="catalytic activity">
    <reaction evidence="1 8">
        <text>Release of N-terminal proline from a peptide.</text>
        <dbReference type="EC" id="3.4.11.5"/>
    </reaction>
</comment>
<evidence type="ECO:0000256" key="7">
    <source>
        <dbReference type="ARBA" id="ARBA00022801"/>
    </source>
</evidence>
<protein>
    <recommendedName>
        <fullName evidence="8">Proline iminopeptidase</fullName>
        <shortName evidence="8">PIP</shortName>
        <ecNumber evidence="8">3.4.11.5</ecNumber>
    </recommendedName>
    <alternativeName>
        <fullName evidence="8">Prolyl aminopeptidase</fullName>
    </alternativeName>
</protein>
<dbReference type="Gene3D" id="3.40.50.1820">
    <property type="entry name" value="alpha/beta hydrolase"/>
    <property type="match status" value="1"/>
</dbReference>
<organism evidence="10 11">
    <name type="scientific">Microbacterium candidum</name>
    <dbReference type="NCBI Taxonomy" id="3041922"/>
    <lineage>
        <taxon>Bacteria</taxon>
        <taxon>Bacillati</taxon>
        <taxon>Actinomycetota</taxon>
        <taxon>Actinomycetes</taxon>
        <taxon>Micrococcales</taxon>
        <taxon>Microbacteriaceae</taxon>
        <taxon>Microbacterium</taxon>
    </lineage>
</organism>
<keyword evidence="5 8" id="KW-0963">Cytoplasm</keyword>
<keyword evidence="11" id="KW-1185">Reference proteome</keyword>
<comment type="caution">
    <text evidence="10">The sequence shown here is derived from an EMBL/GenBank/DDBJ whole genome shotgun (WGS) entry which is preliminary data.</text>
</comment>
<evidence type="ECO:0000256" key="5">
    <source>
        <dbReference type="ARBA" id="ARBA00022490"/>
    </source>
</evidence>
<dbReference type="InterPro" id="IPR000073">
    <property type="entry name" value="AB_hydrolase_1"/>
</dbReference>
<feature type="domain" description="AB hydrolase-1" evidence="9">
    <location>
        <begin position="32"/>
        <end position="292"/>
    </location>
</feature>
<keyword evidence="6 8" id="KW-0645">Protease</keyword>
<evidence type="ECO:0000256" key="8">
    <source>
        <dbReference type="PIRNR" id="PIRNR006431"/>
    </source>
</evidence>
<dbReference type="SUPFAM" id="SSF53474">
    <property type="entry name" value="alpha/beta-Hydrolases"/>
    <property type="match status" value="1"/>
</dbReference>
<dbReference type="RefSeq" id="WP_286288606.1">
    <property type="nucleotide sequence ID" value="NZ_JASXSZ010000003.1"/>
</dbReference>
<keyword evidence="4 8" id="KW-0031">Aminopeptidase</keyword>
<evidence type="ECO:0000256" key="2">
    <source>
        <dbReference type="ARBA" id="ARBA00004496"/>
    </source>
</evidence>
<accession>A0ABT7MYZ0</accession>
<evidence type="ECO:0000256" key="1">
    <source>
        <dbReference type="ARBA" id="ARBA00001585"/>
    </source>
</evidence>
<name>A0ABT7MYZ0_9MICO</name>
<dbReference type="PANTHER" id="PTHR43722">
    <property type="entry name" value="PROLINE IMINOPEPTIDASE"/>
    <property type="match status" value="1"/>
</dbReference>
<evidence type="ECO:0000313" key="10">
    <source>
        <dbReference type="EMBL" id="MDL9979671.1"/>
    </source>
</evidence>
<evidence type="ECO:0000259" key="9">
    <source>
        <dbReference type="Pfam" id="PF00561"/>
    </source>
</evidence>
<dbReference type="PIRSF" id="PIRSF006431">
    <property type="entry name" value="Pept_S33"/>
    <property type="match status" value="1"/>
</dbReference>
<evidence type="ECO:0000256" key="3">
    <source>
        <dbReference type="ARBA" id="ARBA00010088"/>
    </source>
</evidence>
<keyword evidence="7 8" id="KW-0378">Hydrolase</keyword>
<comment type="similarity">
    <text evidence="3 8">Belongs to the peptidase S33 family.</text>
</comment>
<dbReference type="InterPro" id="IPR002410">
    <property type="entry name" value="Peptidase_S33"/>
</dbReference>
<dbReference type="EMBL" id="JASXSZ010000003">
    <property type="protein sequence ID" value="MDL9979671.1"/>
    <property type="molecule type" value="Genomic_DNA"/>
</dbReference>
<dbReference type="Pfam" id="PF00561">
    <property type="entry name" value="Abhydrolase_1"/>
    <property type="match status" value="1"/>
</dbReference>